<dbReference type="InterPro" id="IPR011701">
    <property type="entry name" value="MFS"/>
</dbReference>
<keyword evidence="3 4" id="KW-0472">Membrane</keyword>
<feature type="transmembrane region" description="Helical" evidence="4">
    <location>
        <begin position="170"/>
        <end position="191"/>
    </location>
</feature>
<evidence type="ECO:0000313" key="5">
    <source>
        <dbReference type="EMBL" id="TDG15956.1"/>
    </source>
</evidence>
<evidence type="ECO:0000256" key="1">
    <source>
        <dbReference type="ARBA" id="ARBA00022692"/>
    </source>
</evidence>
<feature type="transmembrane region" description="Helical" evidence="4">
    <location>
        <begin position="349"/>
        <end position="367"/>
    </location>
</feature>
<evidence type="ECO:0000256" key="3">
    <source>
        <dbReference type="ARBA" id="ARBA00023136"/>
    </source>
</evidence>
<feature type="transmembrane region" description="Helical" evidence="4">
    <location>
        <begin position="289"/>
        <end position="310"/>
    </location>
</feature>
<dbReference type="GO" id="GO:0022857">
    <property type="term" value="F:transmembrane transporter activity"/>
    <property type="evidence" value="ECO:0007669"/>
    <property type="project" value="InterPro"/>
</dbReference>
<evidence type="ECO:0000256" key="4">
    <source>
        <dbReference type="SAM" id="Phobius"/>
    </source>
</evidence>
<feature type="transmembrane region" description="Helical" evidence="4">
    <location>
        <begin position="257"/>
        <end position="277"/>
    </location>
</feature>
<comment type="caution">
    <text evidence="5">The sequence shown here is derived from an EMBL/GenBank/DDBJ whole genome shotgun (WGS) entry which is preliminary data.</text>
</comment>
<gene>
    <name evidence="5" type="ORF">E2F43_06945</name>
</gene>
<evidence type="ECO:0000313" key="6">
    <source>
        <dbReference type="Proteomes" id="UP000295554"/>
    </source>
</evidence>
<feature type="transmembrane region" description="Helical" evidence="4">
    <location>
        <begin position="203"/>
        <end position="227"/>
    </location>
</feature>
<feature type="transmembrane region" description="Helical" evidence="4">
    <location>
        <begin position="59"/>
        <end position="80"/>
    </location>
</feature>
<feature type="transmembrane region" description="Helical" evidence="4">
    <location>
        <begin position="104"/>
        <end position="127"/>
    </location>
</feature>
<dbReference type="PANTHER" id="PTHR23526">
    <property type="entry name" value="INTEGRAL MEMBRANE TRANSPORT PROTEIN-RELATED"/>
    <property type="match status" value="1"/>
</dbReference>
<dbReference type="RefSeq" id="WP_133210918.1">
    <property type="nucleotide sequence ID" value="NZ_SMSE01000001.1"/>
</dbReference>
<feature type="transmembrane region" description="Helical" evidence="4">
    <location>
        <begin position="322"/>
        <end position="343"/>
    </location>
</feature>
<keyword evidence="1 4" id="KW-0812">Transmembrane</keyword>
<keyword evidence="2 4" id="KW-1133">Transmembrane helix</keyword>
<dbReference type="Gene3D" id="1.20.1250.20">
    <property type="entry name" value="MFS general substrate transporter like domains"/>
    <property type="match status" value="1"/>
</dbReference>
<feature type="transmembrane region" description="Helical" evidence="4">
    <location>
        <begin position="414"/>
        <end position="435"/>
    </location>
</feature>
<dbReference type="OrthoDB" id="1117124at2"/>
<keyword evidence="6" id="KW-1185">Reference proteome</keyword>
<name>A0A4R5LWU3_9GAMM</name>
<dbReference type="InterPro" id="IPR036259">
    <property type="entry name" value="MFS_trans_sf"/>
</dbReference>
<sequence length="439" mass="45976">MLKRKAQDIYSLLVEDEDARVCRDIPDDACDEQPQAFLRQLLAQTFTKIGDALTSSRLVLAWMLASIGSPAILISLLVPLRESLSLVPQLLIARWVREHALRKWFWVAGSLAQAAALLAMIPALVLLPGETASLLIVILLALFSLARGVCSVAAKDVLGKTISKSRRGRLTGLAASIAGFVTLGVAALLWFAPDRAGDSGPDIALFALLLAGAAGLWLAAAAVYAGIPEVPGATEGGGNAIADALKSLSLLFRDREFLRFVLARMLLVATAFAIPYLVVLIQRTGEGDIGGLAGLLLAEGAAGLLSGAFWGRWSDRASHHVMAAAAALSAAVTAAALASYFLAPQLLSQLLVPALLVFVAAVAHQGARVGRKTYLVDLATADTRSSYTAVSNTVLGIFLLSGSGLGVVDAMYGTQAVLMLLLAVSLLASVFCLTLKRVD</sequence>
<feature type="transmembrane region" description="Helical" evidence="4">
    <location>
        <begin position="133"/>
        <end position="158"/>
    </location>
</feature>
<protein>
    <submittedName>
        <fullName evidence="5">MFS transporter permease</fullName>
    </submittedName>
</protein>
<proteinExistence type="predicted"/>
<dbReference type="InterPro" id="IPR052528">
    <property type="entry name" value="Sugar_transport-like"/>
</dbReference>
<dbReference type="Pfam" id="PF07690">
    <property type="entry name" value="MFS_1"/>
    <property type="match status" value="1"/>
</dbReference>
<reference evidence="5 6" key="1">
    <citation type="submission" date="2019-03" db="EMBL/GenBank/DDBJ databases">
        <title>Seongchinamella monodicae gen. nov., sp. nov., a novel member of the Gammaproteobacteria isolated from a tidal mudflat of beach.</title>
        <authorList>
            <person name="Yang H.G."/>
            <person name="Kang J.W."/>
            <person name="Lee S.D."/>
        </authorList>
    </citation>
    <scope>NUCLEOTIDE SEQUENCE [LARGE SCALE GENOMIC DNA]</scope>
    <source>
        <strain evidence="5 6">GH4-78</strain>
    </source>
</reference>
<accession>A0A4R5LWU3</accession>
<dbReference type="PANTHER" id="PTHR23526:SF2">
    <property type="entry name" value="MAJOR FACILITATOR SUPERFAMILY (MFS) PROFILE DOMAIN-CONTAINING PROTEIN"/>
    <property type="match status" value="1"/>
</dbReference>
<evidence type="ECO:0000256" key="2">
    <source>
        <dbReference type="ARBA" id="ARBA00022989"/>
    </source>
</evidence>
<dbReference type="Proteomes" id="UP000295554">
    <property type="component" value="Unassembled WGS sequence"/>
</dbReference>
<organism evidence="5 6">
    <name type="scientific">Seongchinamella unica</name>
    <dbReference type="NCBI Taxonomy" id="2547392"/>
    <lineage>
        <taxon>Bacteria</taxon>
        <taxon>Pseudomonadati</taxon>
        <taxon>Pseudomonadota</taxon>
        <taxon>Gammaproteobacteria</taxon>
        <taxon>Cellvibrionales</taxon>
        <taxon>Halieaceae</taxon>
        <taxon>Seongchinamella</taxon>
    </lineage>
</organism>
<dbReference type="SUPFAM" id="SSF103473">
    <property type="entry name" value="MFS general substrate transporter"/>
    <property type="match status" value="1"/>
</dbReference>
<dbReference type="AlphaFoldDB" id="A0A4R5LWU3"/>
<dbReference type="EMBL" id="SMSE01000001">
    <property type="protein sequence ID" value="TDG15956.1"/>
    <property type="molecule type" value="Genomic_DNA"/>
</dbReference>